<keyword evidence="4" id="KW-1133">Transmembrane helix</keyword>
<keyword evidence="7" id="KW-1185">Reference proteome</keyword>
<feature type="transmembrane region" description="Helical" evidence="4">
    <location>
        <begin position="12"/>
        <end position="29"/>
    </location>
</feature>
<gene>
    <name evidence="6" type="ORF">ACFQGU_07905</name>
</gene>
<dbReference type="Pfam" id="PF01553">
    <property type="entry name" value="Acyltransferase"/>
    <property type="match status" value="1"/>
</dbReference>
<proteinExistence type="predicted"/>
<evidence type="ECO:0000256" key="4">
    <source>
        <dbReference type="SAM" id="Phobius"/>
    </source>
</evidence>
<dbReference type="EMBL" id="JBHSTI010000008">
    <property type="protein sequence ID" value="MFC6237797.1"/>
    <property type="molecule type" value="Genomic_DNA"/>
</dbReference>
<keyword evidence="4" id="KW-0472">Membrane</keyword>
<dbReference type="Proteomes" id="UP001596138">
    <property type="component" value="Unassembled WGS sequence"/>
</dbReference>
<evidence type="ECO:0000256" key="1">
    <source>
        <dbReference type="ARBA" id="ARBA00022679"/>
    </source>
</evidence>
<evidence type="ECO:0000313" key="7">
    <source>
        <dbReference type="Proteomes" id="UP001596138"/>
    </source>
</evidence>
<sequence>MAKRASGKHLGFWYLFCVGLLKPWLLLLTRRDWRGVEHLRPEILPDGSQEGVVVCPNHISWFDPLVSAHFFYDNGRPPRFLGKESVFRVPVVGWLLRQAGQIPVYRETADAANAIRDAISAVQRGECVVLYPEGTITRDPGIWPMRGKTGAARVALLSGAPLIPVAMWGPQAVMRPYVKEFRILPRKTMQVVAGPAVDIDDLRGRPLDAELLQEATDRLVDAIVLLVEGLRGETAPAERFDFKAYRAAQAAAAGETSGQQGPVGTDEQERSQD</sequence>
<protein>
    <submittedName>
        <fullName evidence="6">Lysophospholipid acyltransferase family protein</fullName>
    </submittedName>
</protein>
<keyword evidence="1" id="KW-0808">Transferase</keyword>
<feature type="region of interest" description="Disordered" evidence="3">
    <location>
        <begin position="251"/>
        <end position="273"/>
    </location>
</feature>
<evidence type="ECO:0000256" key="2">
    <source>
        <dbReference type="ARBA" id="ARBA00023315"/>
    </source>
</evidence>
<feature type="domain" description="Phospholipid/glycerol acyltransferase" evidence="5">
    <location>
        <begin position="52"/>
        <end position="170"/>
    </location>
</feature>
<evidence type="ECO:0000259" key="5">
    <source>
        <dbReference type="SMART" id="SM00563"/>
    </source>
</evidence>
<organism evidence="6 7">
    <name type="scientific">Longivirga aurantiaca</name>
    <dbReference type="NCBI Taxonomy" id="1837743"/>
    <lineage>
        <taxon>Bacteria</taxon>
        <taxon>Bacillati</taxon>
        <taxon>Actinomycetota</taxon>
        <taxon>Actinomycetes</taxon>
        <taxon>Sporichthyales</taxon>
        <taxon>Sporichthyaceae</taxon>
        <taxon>Longivirga</taxon>
    </lineage>
</organism>
<comment type="caution">
    <text evidence="6">The sequence shown here is derived from an EMBL/GenBank/DDBJ whole genome shotgun (WGS) entry which is preliminary data.</text>
</comment>
<keyword evidence="4" id="KW-0812">Transmembrane</keyword>
<evidence type="ECO:0000313" key="6">
    <source>
        <dbReference type="EMBL" id="MFC6237797.1"/>
    </source>
</evidence>
<dbReference type="SMART" id="SM00563">
    <property type="entry name" value="PlsC"/>
    <property type="match status" value="1"/>
</dbReference>
<accession>A0ABW1SZC3</accession>
<dbReference type="InterPro" id="IPR002123">
    <property type="entry name" value="Plipid/glycerol_acylTrfase"/>
</dbReference>
<dbReference type="PANTHER" id="PTHR10434:SF55">
    <property type="entry name" value="POSSIBLE ACYLTRANSFERASE"/>
    <property type="match status" value="1"/>
</dbReference>
<keyword evidence="2 6" id="KW-0012">Acyltransferase</keyword>
<name>A0ABW1SZC3_9ACTN</name>
<dbReference type="GO" id="GO:0016746">
    <property type="term" value="F:acyltransferase activity"/>
    <property type="evidence" value="ECO:0007669"/>
    <property type="project" value="UniProtKB-KW"/>
</dbReference>
<dbReference type="CDD" id="cd07989">
    <property type="entry name" value="LPLAT_AGPAT-like"/>
    <property type="match status" value="1"/>
</dbReference>
<dbReference type="RefSeq" id="WP_386765426.1">
    <property type="nucleotide sequence ID" value="NZ_JBHSTI010000008.1"/>
</dbReference>
<dbReference type="PANTHER" id="PTHR10434">
    <property type="entry name" value="1-ACYL-SN-GLYCEROL-3-PHOSPHATE ACYLTRANSFERASE"/>
    <property type="match status" value="1"/>
</dbReference>
<reference evidence="7" key="1">
    <citation type="journal article" date="2019" name="Int. J. Syst. Evol. Microbiol.">
        <title>The Global Catalogue of Microorganisms (GCM) 10K type strain sequencing project: providing services to taxonomists for standard genome sequencing and annotation.</title>
        <authorList>
            <consortium name="The Broad Institute Genomics Platform"/>
            <consortium name="The Broad Institute Genome Sequencing Center for Infectious Disease"/>
            <person name="Wu L."/>
            <person name="Ma J."/>
        </authorList>
    </citation>
    <scope>NUCLEOTIDE SEQUENCE [LARGE SCALE GENOMIC DNA]</scope>
    <source>
        <strain evidence="7">CGMCC 4.7317</strain>
    </source>
</reference>
<evidence type="ECO:0000256" key="3">
    <source>
        <dbReference type="SAM" id="MobiDB-lite"/>
    </source>
</evidence>
<dbReference type="SUPFAM" id="SSF69593">
    <property type="entry name" value="Glycerol-3-phosphate (1)-acyltransferase"/>
    <property type="match status" value="1"/>
</dbReference>